<evidence type="ECO:0000256" key="2">
    <source>
        <dbReference type="ARBA" id="ARBA00023125"/>
    </source>
</evidence>
<dbReference type="EMBL" id="WNZZ01000008">
    <property type="protein sequence ID" value="MUG23284.1"/>
    <property type="molecule type" value="Genomic_DNA"/>
</dbReference>
<dbReference type="AlphaFoldDB" id="A0A6N8EUM1"/>
<dbReference type="RefSeq" id="WP_155620061.1">
    <property type="nucleotide sequence ID" value="NZ_CP086393.1"/>
</dbReference>
<gene>
    <name evidence="5" type="ORF">GNQ08_12815</name>
</gene>
<accession>A0A6N8EUM1</accession>
<dbReference type="SMART" id="SM00342">
    <property type="entry name" value="HTH_ARAC"/>
    <property type="match status" value="1"/>
</dbReference>
<name>A0A6N8EUM1_PAEMA</name>
<dbReference type="InterPro" id="IPR009057">
    <property type="entry name" value="Homeodomain-like_sf"/>
</dbReference>
<keyword evidence="2" id="KW-0238">DNA-binding</keyword>
<sequence>MVLLTDIEYAAKLLYDAYKIPVQYADASQGIVINHRSHALINPAYPSAQAFIASVIGEEDALTQPLLKVTHFMEHYLLLHVGEQKRTGTLIIGPTLATNISKEVISGILLDHQVPMDIHEKIQSYYGQLARISMDEWLHIGQLAVYLLFQERIDKLTLSEPTLSMNLERTVEKDLQSRRLEAEFHMNHRLEQQIWHCVRDGDRDRLTELLNRIKPEGWGLLSKKSLIRNIKNQAIVSVALATRAAVEGGLYPEIAYTMSDAFIQKIEDTRETNRIYFLSNKYLYDLTDRVHANKQDAQTRAVAVCKNYIFNHIFERITVHTLAQLVRLHPVYLSHLFKKETGLPLNQYIQREKIREAQKMLVQSDLSVTEISGLLQFNDQSYFTSIFKKLTCVTPKQYRKNPQASLPFSEGAPL</sequence>
<keyword evidence="3" id="KW-0804">Transcription</keyword>
<dbReference type="SUPFAM" id="SSF46689">
    <property type="entry name" value="Homeodomain-like"/>
    <property type="match status" value="2"/>
</dbReference>
<protein>
    <submittedName>
        <fullName evidence="5">Helix-turn-helix domain-containing protein</fullName>
    </submittedName>
</protein>
<organism evidence="5 6">
    <name type="scientific">Paenibacillus macerans</name>
    <name type="common">Bacillus macerans</name>
    <dbReference type="NCBI Taxonomy" id="44252"/>
    <lineage>
        <taxon>Bacteria</taxon>
        <taxon>Bacillati</taxon>
        <taxon>Bacillota</taxon>
        <taxon>Bacilli</taxon>
        <taxon>Bacillales</taxon>
        <taxon>Paenibacillaceae</taxon>
        <taxon>Paenibacillus</taxon>
    </lineage>
</organism>
<dbReference type="Proteomes" id="UP000442469">
    <property type="component" value="Unassembled WGS sequence"/>
</dbReference>
<dbReference type="InterPro" id="IPR018060">
    <property type="entry name" value="HTH_AraC"/>
</dbReference>
<dbReference type="Gene3D" id="1.10.10.60">
    <property type="entry name" value="Homeodomain-like"/>
    <property type="match status" value="2"/>
</dbReference>
<reference evidence="5 6" key="1">
    <citation type="submission" date="2019-11" db="EMBL/GenBank/DDBJ databases">
        <title>Draft genome sequences of five Paenibacillus species of dairy origin.</title>
        <authorList>
            <person name="Olajide A.M."/>
            <person name="Chen S."/>
            <person name="Lapointe G."/>
        </authorList>
    </citation>
    <scope>NUCLEOTIDE SEQUENCE [LARGE SCALE GENOMIC DNA]</scope>
    <source>
        <strain evidence="5 6">3CT49</strain>
    </source>
</reference>
<evidence type="ECO:0000256" key="3">
    <source>
        <dbReference type="ARBA" id="ARBA00023163"/>
    </source>
</evidence>
<evidence type="ECO:0000259" key="4">
    <source>
        <dbReference type="PROSITE" id="PS01124"/>
    </source>
</evidence>
<dbReference type="GO" id="GO:0003700">
    <property type="term" value="F:DNA-binding transcription factor activity"/>
    <property type="evidence" value="ECO:0007669"/>
    <property type="project" value="InterPro"/>
</dbReference>
<keyword evidence="1" id="KW-0805">Transcription regulation</keyword>
<dbReference type="PANTHER" id="PTHR43280:SF34">
    <property type="entry name" value="ARAC-FAMILY TRANSCRIPTIONAL REGULATOR"/>
    <property type="match status" value="1"/>
</dbReference>
<evidence type="ECO:0000313" key="5">
    <source>
        <dbReference type="EMBL" id="MUG23284.1"/>
    </source>
</evidence>
<proteinExistence type="predicted"/>
<comment type="caution">
    <text evidence="5">The sequence shown here is derived from an EMBL/GenBank/DDBJ whole genome shotgun (WGS) entry which is preliminary data.</text>
</comment>
<dbReference type="PANTHER" id="PTHR43280">
    <property type="entry name" value="ARAC-FAMILY TRANSCRIPTIONAL REGULATOR"/>
    <property type="match status" value="1"/>
</dbReference>
<dbReference type="GO" id="GO:0043565">
    <property type="term" value="F:sequence-specific DNA binding"/>
    <property type="evidence" value="ECO:0007669"/>
    <property type="project" value="InterPro"/>
</dbReference>
<dbReference type="PROSITE" id="PS01124">
    <property type="entry name" value="HTH_ARAC_FAMILY_2"/>
    <property type="match status" value="1"/>
</dbReference>
<feature type="domain" description="HTH araC/xylS-type" evidence="4">
    <location>
        <begin position="303"/>
        <end position="401"/>
    </location>
</feature>
<dbReference type="Pfam" id="PF12833">
    <property type="entry name" value="HTH_18"/>
    <property type="match status" value="1"/>
</dbReference>
<evidence type="ECO:0000313" key="6">
    <source>
        <dbReference type="Proteomes" id="UP000442469"/>
    </source>
</evidence>
<evidence type="ECO:0000256" key="1">
    <source>
        <dbReference type="ARBA" id="ARBA00023015"/>
    </source>
</evidence>